<keyword evidence="5 8" id="KW-1133">Transmembrane helix</keyword>
<protein>
    <recommendedName>
        <fullName evidence="8">Cell division protein FtsQ</fullName>
    </recommendedName>
</protein>
<dbReference type="InterPro" id="IPR013685">
    <property type="entry name" value="POTRA_FtsQ_type"/>
</dbReference>
<dbReference type="Pfam" id="PF08478">
    <property type="entry name" value="POTRA_1"/>
    <property type="match status" value="1"/>
</dbReference>
<dbReference type="Proteomes" id="UP000005940">
    <property type="component" value="Chromosome"/>
</dbReference>
<evidence type="ECO:0000256" key="8">
    <source>
        <dbReference type="HAMAP-Rule" id="MF_00911"/>
    </source>
</evidence>
<comment type="function">
    <text evidence="8">Essential cell division protein.</text>
</comment>
<sequence>MAGPSTAERGVRKPSTGPSAPPTRRAVRIPGGPRTLLIALAVLALTGGILWALYGSSWFRVREVSASGTRVLTPQQVVDTARVPMGEPLVSVDTDDVEARLRARLPRIAGVDVSRSWPGGITLEVTERRPVLVLEQGARFVEVDEDGVRFATVDRAPGAVPRLRLEASGSPSLRRFGTDRLITEAVRVRRELPPKTRTELRALVVRSYDDITAELTRGRTVVWGSPEEGEQKARALVALMKAEPEARRYDVSAPTAPAAAGS</sequence>
<comment type="subcellular location">
    <subcellularLocation>
        <location evidence="8">Cell membrane</location>
        <topology evidence="8">Single-pass type II membrane protein</topology>
    </subcellularLocation>
    <subcellularLocation>
        <location evidence="1">Membrane</location>
    </subcellularLocation>
    <text evidence="8">Localizes to the division septum.</text>
</comment>
<evidence type="ECO:0000256" key="4">
    <source>
        <dbReference type="ARBA" id="ARBA00022692"/>
    </source>
</evidence>
<gene>
    <name evidence="8" type="primary">ftsQ</name>
    <name evidence="9" type="ORF">STSU_026820</name>
</gene>
<reference evidence="9 10" key="1">
    <citation type="journal article" date="2012" name="J. Bacteriol.">
        <title>Draft genome of Streptomyces tsukubaensis NRRL 18488, the producer of the clinically important immunosuppressant tacrolimus (FK506).</title>
        <authorList>
            <person name="Barreiro C."/>
            <person name="Prieto C."/>
            <person name="Sola-Landa A."/>
            <person name="Solera E."/>
            <person name="Martinez-Castro M."/>
            <person name="Perez-Redondo R."/>
            <person name="Garcia-Estrada C."/>
            <person name="Aparicio J.F."/>
            <person name="Fernandez-Martinez L.T."/>
            <person name="Santos-Aberturas J."/>
            <person name="Salehi-Najafabadi Z."/>
            <person name="Rodriguez-Garcia A."/>
            <person name="Tauch A."/>
            <person name="Martin J.F."/>
        </authorList>
    </citation>
    <scope>NUCLEOTIDE SEQUENCE [LARGE SCALE GENOMIC DNA]</scope>
    <source>
        <strain evidence="10">DSM 42081 / NBRC 108919 / NRRL 18488 / 9993</strain>
    </source>
</reference>
<dbReference type="GO" id="GO:0005886">
    <property type="term" value="C:plasma membrane"/>
    <property type="evidence" value="ECO:0007669"/>
    <property type="project" value="UniProtKB-SubCell"/>
</dbReference>
<keyword evidence="2 8" id="KW-1003">Cell membrane</keyword>
<keyword evidence="4 8" id="KW-0812">Transmembrane</keyword>
<dbReference type="Gene3D" id="3.10.20.310">
    <property type="entry name" value="membrane protein fhac"/>
    <property type="match status" value="1"/>
</dbReference>
<comment type="similarity">
    <text evidence="8">Belongs to the FtsQ/DivIB family. FtsQ subfamily.</text>
</comment>
<keyword evidence="3 8" id="KW-0132">Cell division</keyword>
<feature type="transmembrane region" description="Helical" evidence="8">
    <location>
        <begin position="35"/>
        <end position="54"/>
    </location>
</feature>
<proteinExistence type="inferred from homology"/>
<accession>I2MWT9</accession>
<evidence type="ECO:0000256" key="7">
    <source>
        <dbReference type="ARBA" id="ARBA00023306"/>
    </source>
</evidence>
<dbReference type="PANTHER" id="PTHR37820">
    <property type="entry name" value="CELL DIVISION PROTEIN DIVIB"/>
    <property type="match status" value="1"/>
</dbReference>
<evidence type="ECO:0000256" key="3">
    <source>
        <dbReference type="ARBA" id="ARBA00022618"/>
    </source>
</evidence>
<dbReference type="HAMAP" id="MF_00911">
    <property type="entry name" value="FtsQ_subfam"/>
    <property type="match status" value="1"/>
</dbReference>
<dbReference type="EMBL" id="CP029159">
    <property type="protein sequence ID" value="QKM70206.1"/>
    <property type="molecule type" value="Genomic_DNA"/>
</dbReference>
<dbReference type="InterPro" id="IPR026579">
    <property type="entry name" value="FtsQ"/>
</dbReference>
<evidence type="ECO:0000256" key="6">
    <source>
        <dbReference type="ARBA" id="ARBA00023136"/>
    </source>
</evidence>
<dbReference type="GO" id="GO:0032153">
    <property type="term" value="C:cell division site"/>
    <property type="evidence" value="ECO:0007669"/>
    <property type="project" value="UniProtKB-UniRule"/>
</dbReference>
<dbReference type="RefSeq" id="WP_006349797.1">
    <property type="nucleotide sequence ID" value="NZ_CP029159.1"/>
</dbReference>
<evidence type="ECO:0000256" key="1">
    <source>
        <dbReference type="ARBA" id="ARBA00004370"/>
    </source>
</evidence>
<dbReference type="InterPro" id="IPR050487">
    <property type="entry name" value="FtsQ_DivIB"/>
</dbReference>
<evidence type="ECO:0000313" key="9">
    <source>
        <dbReference type="EMBL" id="QKM70206.1"/>
    </source>
</evidence>
<dbReference type="AlphaFoldDB" id="I2MWT9"/>
<dbReference type="PROSITE" id="PS51779">
    <property type="entry name" value="POTRA"/>
    <property type="match status" value="1"/>
</dbReference>
<keyword evidence="10" id="KW-1185">Reference proteome</keyword>
<name>I2MWT9_STRT9</name>
<keyword evidence="7 8" id="KW-0131">Cell cycle</keyword>
<dbReference type="GO" id="GO:0043093">
    <property type="term" value="P:FtsZ-dependent cytokinesis"/>
    <property type="evidence" value="ECO:0007669"/>
    <property type="project" value="UniProtKB-UniRule"/>
</dbReference>
<evidence type="ECO:0000313" key="10">
    <source>
        <dbReference type="Proteomes" id="UP000005940"/>
    </source>
</evidence>
<organism evidence="9 10">
    <name type="scientific">Streptomyces tsukubensis (strain DSM 42081 / NBRC 108919 / NRRL 18488 / 9993)</name>
    <dbReference type="NCBI Taxonomy" id="1114943"/>
    <lineage>
        <taxon>Bacteria</taxon>
        <taxon>Bacillati</taxon>
        <taxon>Actinomycetota</taxon>
        <taxon>Actinomycetes</taxon>
        <taxon>Kitasatosporales</taxon>
        <taxon>Streptomycetaceae</taxon>
        <taxon>Streptomyces</taxon>
    </lineage>
</organism>
<evidence type="ECO:0000256" key="5">
    <source>
        <dbReference type="ARBA" id="ARBA00022989"/>
    </source>
</evidence>
<dbReference type="InterPro" id="IPR034746">
    <property type="entry name" value="POTRA"/>
</dbReference>
<evidence type="ECO:0000256" key="2">
    <source>
        <dbReference type="ARBA" id="ARBA00022475"/>
    </source>
</evidence>
<dbReference type="GO" id="GO:0090529">
    <property type="term" value="P:cell septum assembly"/>
    <property type="evidence" value="ECO:0007669"/>
    <property type="project" value="InterPro"/>
</dbReference>
<dbReference type="InterPro" id="IPR005548">
    <property type="entry name" value="Cell_div_FtsQ/DivIB_C"/>
</dbReference>
<keyword evidence="6 8" id="KW-0472">Membrane</keyword>
<dbReference type="PANTHER" id="PTHR37820:SF1">
    <property type="entry name" value="CELL DIVISION PROTEIN FTSQ"/>
    <property type="match status" value="1"/>
</dbReference>
<dbReference type="Pfam" id="PF03799">
    <property type="entry name" value="FtsQ_DivIB_C"/>
    <property type="match status" value="1"/>
</dbReference>